<feature type="chain" id="PRO_5009115794" evidence="1">
    <location>
        <begin position="25"/>
        <end position="133"/>
    </location>
</feature>
<protein>
    <submittedName>
        <fullName evidence="3">Putative tick til 14</fullName>
    </submittedName>
</protein>
<evidence type="ECO:0000313" key="3">
    <source>
        <dbReference type="EMBL" id="JAT92648.1"/>
    </source>
</evidence>
<sequence>MMKVALVRAPVLLALFAMFVVARGEVGSQLPWRPSNGLQVLSLFQSLNSSGNRRCPIGQVYRECQSSSCGELKCYQIFQRGPRACTADCKTGCFCRWPLFRDSRGRCVPAPFCLRQQIFGRLGFGQRPSNRQE</sequence>
<dbReference type="Pfam" id="PF01826">
    <property type="entry name" value="TIL"/>
    <property type="match status" value="1"/>
</dbReference>
<reference evidence="3" key="1">
    <citation type="journal article" date="2017" name="Front. Cell. Infect. Microbiol.">
        <title>The Distinct Transcriptional Response of the Midgut of Amblyomma sculptum and Amblyomma aureolatum Ticks to Rickettsia rickettsii Correlates to Their Differences in Susceptibility to Infection.</title>
        <authorList>
            <person name="Martins L.A."/>
            <person name="Galletti M.F.B.M."/>
            <person name="Ribeiro J.M."/>
            <person name="Fujita A."/>
            <person name="Costa F.B."/>
            <person name="Labruna M.B."/>
            <person name="Daffre S."/>
            <person name="Fogaca A.C."/>
        </authorList>
    </citation>
    <scope>NUCLEOTIDE SEQUENCE</scope>
</reference>
<organism evidence="3">
    <name type="scientific">Amblyomma aureolatum</name>
    <dbReference type="NCBI Taxonomy" id="187763"/>
    <lineage>
        <taxon>Eukaryota</taxon>
        <taxon>Metazoa</taxon>
        <taxon>Ecdysozoa</taxon>
        <taxon>Arthropoda</taxon>
        <taxon>Chelicerata</taxon>
        <taxon>Arachnida</taxon>
        <taxon>Acari</taxon>
        <taxon>Parasitiformes</taxon>
        <taxon>Ixodida</taxon>
        <taxon>Ixodoidea</taxon>
        <taxon>Ixodidae</taxon>
        <taxon>Amblyomminae</taxon>
        <taxon>Amblyomma</taxon>
    </lineage>
</organism>
<dbReference type="EMBL" id="GFAC01006540">
    <property type="protein sequence ID" value="JAT92648.1"/>
    <property type="molecule type" value="mRNA"/>
</dbReference>
<dbReference type="Gene3D" id="2.10.25.10">
    <property type="entry name" value="Laminin"/>
    <property type="match status" value="1"/>
</dbReference>
<feature type="domain" description="TIL" evidence="2">
    <location>
        <begin position="55"/>
        <end position="113"/>
    </location>
</feature>
<dbReference type="CDD" id="cd19941">
    <property type="entry name" value="TIL"/>
    <property type="match status" value="1"/>
</dbReference>
<evidence type="ECO:0000256" key="1">
    <source>
        <dbReference type="SAM" id="SignalP"/>
    </source>
</evidence>
<dbReference type="InterPro" id="IPR002919">
    <property type="entry name" value="TIL_dom"/>
</dbReference>
<keyword evidence="1" id="KW-0732">Signal</keyword>
<name>A0A1E1X097_9ACAR</name>
<dbReference type="SUPFAM" id="SSF57567">
    <property type="entry name" value="Serine protease inhibitors"/>
    <property type="match status" value="1"/>
</dbReference>
<proteinExistence type="evidence at transcript level"/>
<evidence type="ECO:0000259" key="2">
    <source>
        <dbReference type="Pfam" id="PF01826"/>
    </source>
</evidence>
<dbReference type="InterPro" id="IPR036084">
    <property type="entry name" value="Ser_inhib-like_sf"/>
</dbReference>
<feature type="signal peptide" evidence="1">
    <location>
        <begin position="1"/>
        <end position="24"/>
    </location>
</feature>
<dbReference type="AlphaFoldDB" id="A0A1E1X097"/>
<accession>A0A1E1X097</accession>